<reference evidence="3" key="1">
    <citation type="journal article" date="2020" name="mSystems">
        <title>Genome- and Community-Level Interaction Insights into Carbon Utilization and Element Cycling Functions of Hydrothermarchaeota in Hydrothermal Sediment.</title>
        <authorList>
            <person name="Zhou Z."/>
            <person name="Liu Y."/>
            <person name="Xu W."/>
            <person name="Pan J."/>
            <person name="Luo Z.H."/>
            <person name="Li M."/>
        </authorList>
    </citation>
    <scope>NUCLEOTIDE SEQUENCE [LARGE SCALE GENOMIC DNA]</scope>
    <source>
        <strain evidence="3">HyVt-485</strain>
    </source>
</reference>
<dbReference type="GO" id="GO:0005576">
    <property type="term" value="C:extracellular region"/>
    <property type="evidence" value="ECO:0007669"/>
    <property type="project" value="UniProtKB-SubCell"/>
</dbReference>
<dbReference type="AlphaFoldDB" id="A0A7C5QWW2"/>
<gene>
    <name evidence="3" type="ORF">ENJ42_07890</name>
</gene>
<evidence type="ECO:0000256" key="2">
    <source>
        <dbReference type="ARBA" id="ARBA00022525"/>
    </source>
</evidence>
<dbReference type="PANTHER" id="PTHR38340:SF1">
    <property type="entry name" value="S-LAYER PROTEIN"/>
    <property type="match status" value="1"/>
</dbReference>
<dbReference type="GO" id="GO:0005509">
    <property type="term" value="F:calcium ion binding"/>
    <property type="evidence" value="ECO:0007669"/>
    <property type="project" value="InterPro"/>
</dbReference>
<evidence type="ECO:0000313" key="3">
    <source>
        <dbReference type="EMBL" id="HHL43522.1"/>
    </source>
</evidence>
<sequence>MYGGADNDTIFAGDGDDVVLAGTGDDTLNGDAGNDRLYANAGTNTLYGGAGDDTYYGGSGVDTYQFNAADGAAVERVSFFEATDIIQLNGFGFADATAAAASFTQAGGNVIFSAGGVTIAFYGASLADVQAAVQVDGLAELPSVDKQIVSEAPSLPQDAVADVLATQAQDNAYAVSFDTLEDIGYHTELFYLDFQSLL</sequence>
<evidence type="ECO:0008006" key="4">
    <source>
        <dbReference type="Google" id="ProtNLM"/>
    </source>
</evidence>
<organism evidence="3">
    <name type="scientific">Hellea balneolensis</name>
    <dbReference type="NCBI Taxonomy" id="287478"/>
    <lineage>
        <taxon>Bacteria</taxon>
        <taxon>Pseudomonadati</taxon>
        <taxon>Pseudomonadota</taxon>
        <taxon>Alphaproteobacteria</taxon>
        <taxon>Maricaulales</taxon>
        <taxon>Robiginitomaculaceae</taxon>
        <taxon>Hellea</taxon>
    </lineage>
</organism>
<protein>
    <recommendedName>
        <fullName evidence="4">Calcium-binding protein</fullName>
    </recommendedName>
</protein>
<dbReference type="PRINTS" id="PR00313">
    <property type="entry name" value="CABNDNGRPT"/>
</dbReference>
<evidence type="ECO:0000256" key="1">
    <source>
        <dbReference type="ARBA" id="ARBA00004613"/>
    </source>
</evidence>
<dbReference type="PANTHER" id="PTHR38340">
    <property type="entry name" value="S-LAYER PROTEIN"/>
    <property type="match status" value="1"/>
</dbReference>
<proteinExistence type="predicted"/>
<dbReference type="InterPro" id="IPR001343">
    <property type="entry name" value="Hemolysn_Ca-bd"/>
</dbReference>
<dbReference type="Proteomes" id="UP000885830">
    <property type="component" value="Unassembled WGS sequence"/>
</dbReference>
<dbReference type="InterPro" id="IPR011049">
    <property type="entry name" value="Serralysin-like_metalloprot_C"/>
</dbReference>
<comment type="caution">
    <text evidence="3">The sequence shown here is derived from an EMBL/GenBank/DDBJ whole genome shotgun (WGS) entry which is preliminary data.</text>
</comment>
<dbReference type="Gene3D" id="2.150.10.10">
    <property type="entry name" value="Serralysin-like metalloprotease, C-terminal"/>
    <property type="match status" value="1"/>
</dbReference>
<dbReference type="SUPFAM" id="SSF51120">
    <property type="entry name" value="beta-Roll"/>
    <property type="match status" value="1"/>
</dbReference>
<dbReference type="EMBL" id="DRMJ01000411">
    <property type="protein sequence ID" value="HHL43522.1"/>
    <property type="molecule type" value="Genomic_DNA"/>
</dbReference>
<name>A0A7C5QWW2_9PROT</name>
<keyword evidence="2" id="KW-0964">Secreted</keyword>
<comment type="subcellular location">
    <subcellularLocation>
        <location evidence="1">Secreted</location>
    </subcellularLocation>
</comment>
<dbReference type="Pfam" id="PF00353">
    <property type="entry name" value="HemolysinCabind"/>
    <property type="match status" value="2"/>
</dbReference>
<accession>A0A7C5QWW2</accession>
<dbReference type="InterPro" id="IPR050557">
    <property type="entry name" value="RTX_toxin/Mannuronan_C5-epim"/>
</dbReference>